<dbReference type="GO" id="GO:0046872">
    <property type="term" value="F:metal ion binding"/>
    <property type="evidence" value="ECO:0007669"/>
    <property type="project" value="InterPro"/>
</dbReference>
<protein>
    <submittedName>
        <fullName evidence="6">Protease</fullName>
    </submittedName>
</protein>
<feature type="domain" description="Peptidase M16 C-terminal" evidence="5">
    <location>
        <begin position="174"/>
        <end position="349"/>
    </location>
</feature>
<sequence>MASSLPHYETKTLKNGLQVVVIPLENSTNVISTDIFYKVGSRNEIMGKTGIAHMLEHMNFKSTKNLPAGEFDKEVKNIGGVNNASTSFDYTHYYIKSSTDNLSKSLSLYAELMQNLNLKDDEFQPERDVVAEERRWRTENSPLGYLYFSLFNNAYVYHPYHWTPIGFMNDIQTWTIKDIKDFHKTYYQPNNAILMVTGDVDAKEVFKKAEAKFAHIKNGTKIPEFKFVEPPQDGAKRVIIHKESEVELLAIAFHIPDFKSKDQVTLSVISEILYSGKSSRLYKELVDKRHLVNQVYAYNMENIDPGLFIFLASCNSGVKAEDVEKILIEQIELMKNSKVTKAELEKVKINTKADFIYSLESSSSVANLFGSYLVRGDLAPLLTYEEDINKVTSKEVLEVANKYFDFTKSTTIILKK</sequence>
<organism evidence="6 7">
    <name type="scientific">Sulfurimonas hongkongensis</name>
    <dbReference type="NCBI Taxonomy" id="1172190"/>
    <lineage>
        <taxon>Bacteria</taxon>
        <taxon>Pseudomonadati</taxon>
        <taxon>Campylobacterota</taxon>
        <taxon>Epsilonproteobacteria</taxon>
        <taxon>Campylobacterales</taxon>
        <taxon>Sulfurimonadaceae</taxon>
        <taxon>Sulfurimonas</taxon>
    </lineage>
</organism>
<dbReference type="Proteomes" id="UP000015520">
    <property type="component" value="Unassembled WGS sequence"/>
</dbReference>
<proteinExistence type="inferred from homology"/>
<dbReference type="SUPFAM" id="SSF63411">
    <property type="entry name" value="LuxS/MPP-like metallohydrolase"/>
    <property type="match status" value="2"/>
</dbReference>
<dbReference type="GO" id="GO:0006508">
    <property type="term" value="P:proteolysis"/>
    <property type="evidence" value="ECO:0007669"/>
    <property type="project" value="UniProtKB-KW"/>
</dbReference>
<dbReference type="OrthoDB" id="9811314at2"/>
<accession>T0JH80</accession>
<keyword evidence="6" id="KW-0378">Hydrolase</keyword>
<comment type="caution">
    <text evidence="6">The sequence shown here is derived from an EMBL/GenBank/DDBJ whole genome shotgun (WGS) entry which is preliminary data.</text>
</comment>
<dbReference type="PANTHER" id="PTHR11851:SF49">
    <property type="entry name" value="MITOCHONDRIAL-PROCESSING PEPTIDASE SUBUNIT ALPHA"/>
    <property type="match status" value="1"/>
</dbReference>
<dbReference type="EMBL" id="AUPZ01000002">
    <property type="protein sequence ID" value="EQB40450.1"/>
    <property type="molecule type" value="Genomic_DNA"/>
</dbReference>
<evidence type="ECO:0000256" key="3">
    <source>
        <dbReference type="RuleBase" id="RU004447"/>
    </source>
</evidence>
<evidence type="ECO:0000313" key="7">
    <source>
        <dbReference type="Proteomes" id="UP000015520"/>
    </source>
</evidence>
<evidence type="ECO:0000256" key="1">
    <source>
        <dbReference type="ARBA" id="ARBA00001947"/>
    </source>
</evidence>
<feature type="domain" description="Peptidase M16 N-terminal" evidence="4">
    <location>
        <begin position="26"/>
        <end position="135"/>
    </location>
</feature>
<dbReference type="GO" id="GO:0004222">
    <property type="term" value="F:metalloendopeptidase activity"/>
    <property type="evidence" value="ECO:0007669"/>
    <property type="project" value="InterPro"/>
</dbReference>
<keyword evidence="6" id="KW-0645">Protease</keyword>
<name>T0JH80_9BACT</name>
<dbReference type="Pfam" id="PF00675">
    <property type="entry name" value="Peptidase_M16"/>
    <property type="match status" value="1"/>
</dbReference>
<evidence type="ECO:0000313" key="6">
    <source>
        <dbReference type="EMBL" id="EQB40450.1"/>
    </source>
</evidence>
<evidence type="ECO:0000256" key="2">
    <source>
        <dbReference type="ARBA" id="ARBA00007261"/>
    </source>
</evidence>
<dbReference type="InterPro" id="IPR001431">
    <property type="entry name" value="Pept_M16_Zn_BS"/>
</dbReference>
<dbReference type="InterPro" id="IPR050361">
    <property type="entry name" value="MPP/UQCRC_Complex"/>
</dbReference>
<keyword evidence="7" id="KW-1185">Reference proteome</keyword>
<evidence type="ECO:0000259" key="5">
    <source>
        <dbReference type="Pfam" id="PF05193"/>
    </source>
</evidence>
<dbReference type="STRING" id="1172190.M947_01235"/>
<comment type="similarity">
    <text evidence="2 3">Belongs to the peptidase M16 family.</text>
</comment>
<evidence type="ECO:0000259" key="4">
    <source>
        <dbReference type="Pfam" id="PF00675"/>
    </source>
</evidence>
<dbReference type="Pfam" id="PF05193">
    <property type="entry name" value="Peptidase_M16_C"/>
    <property type="match status" value="1"/>
</dbReference>
<comment type="cofactor">
    <cofactor evidence="1">
        <name>Zn(2+)</name>
        <dbReference type="ChEBI" id="CHEBI:29105"/>
    </cofactor>
</comment>
<dbReference type="Gene3D" id="3.30.830.10">
    <property type="entry name" value="Metalloenzyme, LuxS/M16 peptidase-like"/>
    <property type="match status" value="2"/>
</dbReference>
<dbReference type="AlphaFoldDB" id="T0JH80"/>
<dbReference type="InterPro" id="IPR011765">
    <property type="entry name" value="Pept_M16_N"/>
</dbReference>
<dbReference type="eggNOG" id="COG0612">
    <property type="taxonomic scope" value="Bacteria"/>
</dbReference>
<dbReference type="InterPro" id="IPR007863">
    <property type="entry name" value="Peptidase_M16_C"/>
</dbReference>
<gene>
    <name evidence="6" type="ORF">M947_01235</name>
</gene>
<dbReference type="InterPro" id="IPR011249">
    <property type="entry name" value="Metalloenz_LuxS/M16"/>
</dbReference>
<dbReference type="PROSITE" id="PS00143">
    <property type="entry name" value="INSULINASE"/>
    <property type="match status" value="1"/>
</dbReference>
<reference evidence="6 7" key="1">
    <citation type="submission" date="2013-07" db="EMBL/GenBank/DDBJ databases">
        <title>Sulfurimonas hongkongensis AST-10 Genome Sequencing.</title>
        <authorList>
            <person name="Cai L."/>
            <person name="Zhang T."/>
        </authorList>
    </citation>
    <scope>NUCLEOTIDE SEQUENCE [LARGE SCALE GENOMIC DNA]</scope>
    <source>
        <strain evidence="6 7">AST-10</strain>
    </source>
</reference>
<dbReference type="PANTHER" id="PTHR11851">
    <property type="entry name" value="METALLOPROTEASE"/>
    <property type="match status" value="1"/>
</dbReference>
<dbReference type="PATRIC" id="fig|1172190.3.peg.235"/>